<dbReference type="EMBL" id="JBHMEY010000017">
    <property type="protein sequence ID" value="MFB9096386.1"/>
    <property type="molecule type" value="Genomic_DNA"/>
</dbReference>
<keyword evidence="4" id="KW-1185">Reference proteome</keyword>
<dbReference type="InterPro" id="IPR037143">
    <property type="entry name" value="4-PPantetheinyl_Trfase_dom_sf"/>
</dbReference>
<keyword evidence="1 3" id="KW-0808">Transferase</keyword>
<dbReference type="InterPro" id="IPR008278">
    <property type="entry name" value="4-PPantetheinyl_Trfase_dom"/>
</dbReference>
<feature type="domain" description="4'-phosphopantetheinyl transferase" evidence="2">
    <location>
        <begin position="104"/>
        <end position="202"/>
    </location>
</feature>
<proteinExistence type="predicted"/>
<evidence type="ECO:0000256" key="1">
    <source>
        <dbReference type="ARBA" id="ARBA00022679"/>
    </source>
</evidence>
<dbReference type="RefSeq" id="WP_236457548.1">
    <property type="nucleotide sequence ID" value="NZ_CBCSGE010000029.1"/>
</dbReference>
<gene>
    <name evidence="3" type="ORF">ACFFVF_07675</name>
</gene>
<name>A0ABV5GM01_9FLAO</name>
<accession>A0ABV5GM01</accession>
<organism evidence="3 4">
    <name type="scientific">Flavobacterium jumunjinense</name>
    <dbReference type="NCBI Taxonomy" id="998845"/>
    <lineage>
        <taxon>Bacteria</taxon>
        <taxon>Pseudomonadati</taxon>
        <taxon>Bacteroidota</taxon>
        <taxon>Flavobacteriia</taxon>
        <taxon>Flavobacteriales</taxon>
        <taxon>Flavobacteriaceae</taxon>
        <taxon>Flavobacterium</taxon>
    </lineage>
</organism>
<evidence type="ECO:0000313" key="4">
    <source>
        <dbReference type="Proteomes" id="UP001589607"/>
    </source>
</evidence>
<comment type="caution">
    <text evidence="3">The sequence shown here is derived from an EMBL/GenBank/DDBJ whole genome shotgun (WGS) entry which is preliminary data.</text>
</comment>
<dbReference type="Proteomes" id="UP001589607">
    <property type="component" value="Unassembled WGS sequence"/>
</dbReference>
<evidence type="ECO:0000259" key="2">
    <source>
        <dbReference type="Pfam" id="PF01648"/>
    </source>
</evidence>
<dbReference type="SUPFAM" id="SSF56214">
    <property type="entry name" value="4'-phosphopantetheinyl transferase"/>
    <property type="match status" value="2"/>
</dbReference>
<dbReference type="Pfam" id="PF01648">
    <property type="entry name" value="ACPS"/>
    <property type="match status" value="1"/>
</dbReference>
<reference evidence="3 4" key="1">
    <citation type="submission" date="2024-09" db="EMBL/GenBank/DDBJ databases">
        <authorList>
            <person name="Sun Q."/>
            <person name="Mori K."/>
        </authorList>
    </citation>
    <scope>NUCLEOTIDE SEQUENCE [LARGE SCALE GENOMIC DNA]</scope>
    <source>
        <strain evidence="3 4">CECT 7955</strain>
    </source>
</reference>
<dbReference type="GO" id="GO:0016740">
    <property type="term" value="F:transferase activity"/>
    <property type="evidence" value="ECO:0007669"/>
    <property type="project" value="UniProtKB-KW"/>
</dbReference>
<sequence>MGLFKRINYFQDSTLWIWKVEEEYDLLFQSVTLKNNSLERLKGMKSESHQKGFLAVRMLLQEAGYTDLDLYYDEHGKPHLKDGKQISISHSHAFSVIIIGDTKIGIDLEILKEKIVTIAPRFMDINHLKNLESKDQIKKATVIWGIKESIFKIKNEKGISFPDHIFEKEFNLEDSSGIAQLVFNNTTEEYCFSFEFIENYALVCALQNKK</sequence>
<protein>
    <submittedName>
        <fullName evidence="3">4'-phosphopantetheinyl transferase family protein</fullName>
    </submittedName>
</protein>
<evidence type="ECO:0000313" key="3">
    <source>
        <dbReference type="EMBL" id="MFB9096386.1"/>
    </source>
</evidence>
<dbReference type="Gene3D" id="3.90.470.20">
    <property type="entry name" value="4'-phosphopantetheinyl transferase domain"/>
    <property type="match status" value="2"/>
</dbReference>